<keyword evidence="1" id="KW-0812">Transmembrane</keyword>
<evidence type="ECO:0000256" key="1">
    <source>
        <dbReference type="SAM" id="Phobius"/>
    </source>
</evidence>
<evidence type="ECO:0000313" key="2">
    <source>
        <dbReference type="EMBL" id="HGW95167.1"/>
    </source>
</evidence>
<feature type="transmembrane region" description="Helical" evidence="1">
    <location>
        <begin position="177"/>
        <end position="208"/>
    </location>
</feature>
<organism evidence="2">
    <name type="scientific">Oscillatoriales cyanobacterium SpSt-402</name>
    <dbReference type="NCBI Taxonomy" id="2282168"/>
    <lineage>
        <taxon>Bacteria</taxon>
        <taxon>Bacillati</taxon>
        <taxon>Cyanobacteriota</taxon>
        <taxon>Cyanophyceae</taxon>
        <taxon>Oscillatoriophycideae</taxon>
        <taxon>Oscillatoriales</taxon>
    </lineage>
</organism>
<evidence type="ECO:0008006" key="3">
    <source>
        <dbReference type="Google" id="ProtNLM"/>
    </source>
</evidence>
<protein>
    <recommendedName>
        <fullName evidence="3">DUF981 domain-containing protein</fullName>
    </recommendedName>
</protein>
<feature type="transmembrane region" description="Helical" evidence="1">
    <location>
        <begin position="228"/>
        <end position="248"/>
    </location>
</feature>
<reference evidence="2" key="1">
    <citation type="journal article" date="2020" name="mSystems">
        <title>Genome- and Community-Level Interaction Insights into Carbon Utilization and Element Cycling Functions of Hydrothermarchaeota in Hydrothermal Sediment.</title>
        <authorList>
            <person name="Zhou Z."/>
            <person name="Liu Y."/>
            <person name="Xu W."/>
            <person name="Pan J."/>
            <person name="Luo Z.H."/>
            <person name="Li M."/>
        </authorList>
    </citation>
    <scope>NUCLEOTIDE SEQUENCE [LARGE SCALE GENOMIC DNA]</scope>
    <source>
        <strain evidence="2">SpSt-402</strain>
    </source>
</reference>
<keyword evidence="1" id="KW-0472">Membrane</keyword>
<feature type="transmembrane region" description="Helical" evidence="1">
    <location>
        <begin position="84"/>
        <end position="106"/>
    </location>
</feature>
<feature type="transmembrane region" description="Helical" evidence="1">
    <location>
        <begin position="47"/>
        <end position="72"/>
    </location>
</feature>
<gene>
    <name evidence="2" type="ORF">ENR47_12955</name>
</gene>
<feature type="transmembrane region" description="Helical" evidence="1">
    <location>
        <begin position="113"/>
        <end position="136"/>
    </location>
</feature>
<feature type="transmembrane region" description="Helical" evidence="1">
    <location>
        <begin position="148"/>
        <end position="165"/>
    </location>
</feature>
<sequence length="249" mass="27115">MGTRPGTFTITTFWIDWAVMPFMLGLAGLTVYWGVQDWHTAARIGSTLPGWLAFLPLVVSAPGFILLGLSMLVKEPYWEHRGVWLGQVLLIAGCVLGATAITYSLLQSDKNSGIGGALSLIGLVSVTGLLLLPAFYVNAEPGSYHMGYAVWFGLLILAVGFLIAGRWMGYPFVFPKFALGLCSVYSFGLGLMEVCFRRISFNSLLYIWDFRLGLDMFTQQPEAAGAPVLGVVKMLLSVTIGVMLFVVAR</sequence>
<proteinExistence type="predicted"/>
<name>A0A832H569_9CYAN</name>
<dbReference type="EMBL" id="DSRD01000807">
    <property type="protein sequence ID" value="HGW95167.1"/>
    <property type="molecule type" value="Genomic_DNA"/>
</dbReference>
<feature type="transmembrane region" description="Helical" evidence="1">
    <location>
        <begin position="12"/>
        <end position="35"/>
    </location>
</feature>
<comment type="caution">
    <text evidence="2">The sequence shown here is derived from an EMBL/GenBank/DDBJ whole genome shotgun (WGS) entry which is preliminary data.</text>
</comment>
<accession>A0A832H569</accession>
<keyword evidence="1" id="KW-1133">Transmembrane helix</keyword>
<dbReference type="AlphaFoldDB" id="A0A832H569"/>